<comment type="similarity">
    <text evidence="2">Belongs to the spectrin family.</text>
</comment>
<protein>
    <recommendedName>
        <fullName evidence="12">Spectrin alpha chain</fullName>
    </recommendedName>
</protein>
<evidence type="ECO:0000256" key="2">
    <source>
        <dbReference type="ARBA" id="ARBA00006826"/>
    </source>
</evidence>
<accession>A0A9D4J873</accession>
<evidence type="ECO:0000256" key="7">
    <source>
        <dbReference type="ARBA" id="ARBA00023203"/>
    </source>
</evidence>
<dbReference type="FunFam" id="1.20.58.60:FF:000007">
    <property type="entry name" value="Spectrin alpha chain non-erythrocytic 1"/>
    <property type="match status" value="1"/>
</dbReference>
<dbReference type="InterPro" id="IPR002017">
    <property type="entry name" value="Spectrin_repeat"/>
</dbReference>
<sequence>MPCVIRCINGAHVKIYSPGTENDKSTNKMQNTFELEHKTEIDARSGTFQAFETFGQQLLQNHHYASEDVRRRMKLDQCLELQLFYRDCEQAEFWMSTREAFLSGDQVDGDNVETLIKKQEDFDRAIDGQQEKIQALQVFADQLIGGEHYDADAIEDKRDQVLVRWKNIKDAVIDNRSKLGVAQTLQQFSRDADEMENWLQEKLQIASDESYKDSSNIQHKCAGSEPAVQARLKSLAEQWETLVEKSAEKSEKLKEASRQQTYNAGVKDIEFWLGEDIEFWLGEDIEFWLGEDIEFWLGEDIEFWLGEEYGKDLASHQLLEADIAAHEDRIRDLNQQADQFIESGVWDAESIEVRKRTINERYEKIKELAITRKTRLNEANTMHQFLRDIDDEEAWIKEKKLLVGSEDYGKDLTGVQNLRKKHRRLEAELASHEPAIQAVQETGAKLISESDINTADIQNRLEQLAQSWEELKNMAENRGQMLEESHAFQQFSANVDEEEAWIAEKQRLLSGGNLGDTMAAVQGLLKKHEVFETDFHVHRDRCQEVQKEGEKLMHEGNHNRESIAQRIKGLQDKLSSLEEAAALRKAGLIDNSALQFIWKTDVVERWIADKETQVRSDEYGRDLSSVQTLLTKQVGVLLVISNLGLIVII</sequence>
<evidence type="ECO:0000313" key="11">
    <source>
        <dbReference type="Proteomes" id="UP000828390"/>
    </source>
</evidence>
<organism evidence="10 11">
    <name type="scientific">Dreissena polymorpha</name>
    <name type="common">Zebra mussel</name>
    <name type="synonym">Mytilus polymorpha</name>
    <dbReference type="NCBI Taxonomy" id="45954"/>
    <lineage>
        <taxon>Eukaryota</taxon>
        <taxon>Metazoa</taxon>
        <taxon>Spiralia</taxon>
        <taxon>Lophotrochozoa</taxon>
        <taxon>Mollusca</taxon>
        <taxon>Bivalvia</taxon>
        <taxon>Autobranchia</taxon>
        <taxon>Heteroconchia</taxon>
        <taxon>Euheterodonta</taxon>
        <taxon>Imparidentia</taxon>
        <taxon>Neoheterodontei</taxon>
        <taxon>Myida</taxon>
        <taxon>Dreissenoidea</taxon>
        <taxon>Dreissenidae</taxon>
        <taxon>Dreissena</taxon>
    </lineage>
</organism>
<keyword evidence="6" id="KW-0677">Repeat</keyword>
<evidence type="ECO:0000256" key="1">
    <source>
        <dbReference type="ARBA" id="ARBA00004245"/>
    </source>
</evidence>
<dbReference type="SUPFAM" id="SSF46966">
    <property type="entry name" value="Spectrin repeat"/>
    <property type="match status" value="6"/>
</dbReference>
<dbReference type="FunFam" id="1.20.58.60:FF:000037">
    <property type="entry name" value="Spectrin alpha chain non-erythrocytic 1"/>
    <property type="match status" value="1"/>
</dbReference>
<dbReference type="FunFam" id="1.20.58.60:FF:000020">
    <property type="entry name" value="Spectrin alpha chain, non-erythrocytic 1"/>
    <property type="match status" value="1"/>
</dbReference>
<dbReference type="GO" id="GO:0005737">
    <property type="term" value="C:cytoplasm"/>
    <property type="evidence" value="ECO:0007669"/>
    <property type="project" value="UniProtKB-ARBA"/>
</dbReference>
<keyword evidence="7" id="KW-0009">Actin-binding</keyword>
<comment type="subcellular location">
    <subcellularLocation>
        <location evidence="1">Cytoplasm</location>
        <location evidence="1">Cytoskeleton</location>
    </subcellularLocation>
</comment>
<evidence type="ECO:0000256" key="9">
    <source>
        <dbReference type="SAM" id="Coils"/>
    </source>
</evidence>
<dbReference type="GO" id="GO:0003779">
    <property type="term" value="F:actin binding"/>
    <property type="evidence" value="ECO:0007669"/>
    <property type="project" value="UniProtKB-KW"/>
</dbReference>
<keyword evidence="4" id="KW-0963">Cytoplasm</keyword>
<evidence type="ECO:0008006" key="12">
    <source>
        <dbReference type="Google" id="ProtNLM"/>
    </source>
</evidence>
<evidence type="ECO:0000313" key="10">
    <source>
        <dbReference type="EMBL" id="KAH3802145.1"/>
    </source>
</evidence>
<evidence type="ECO:0000256" key="5">
    <source>
        <dbReference type="ARBA" id="ARBA00022553"/>
    </source>
</evidence>
<reference evidence="10" key="2">
    <citation type="submission" date="2020-11" db="EMBL/GenBank/DDBJ databases">
        <authorList>
            <person name="McCartney M.A."/>
            <person name="Auch B."/>
            <person name="Kono T."/>
            <person name="Mallez S."/>
            <person name="Becker A."/>
            <person name="Gohl D.M."/>
            <person name="Silverstein K.A.T."/>
            <person name="Koren S."/>
            <person name="Bechman K.B."/>
            <person name="Herman A."/>
            <person name="Abrahante J.E."/>
            <person name="Garbe J."/>
        </authorList>
    </citation>
    <scope>NUCLEOTIDE SEQUENCE</scope>
    <source>
        <strain evidence="10">Duluth1</strain>
        <tissue evidence="10">Whole animal</tissue>
    </source>
</reference>
<dbReference type="Proteomes" id="UP000828390">
    <property type="component" value="Unassembled WGS sequence"/>
</dbReference>
<dbReference type="Pfam" id="PF00435">
    <property type="entry name" value="Spectrin"/>
    <property type="match status" value="5"/>
</dbReference>
<keyword evidence="5" id="KW-0597">Phosphoprotein</keyword>
<dbReference type="EMBL" id="JAIWYP010000007">
    <property type="protein sequence ID" value="KAH3802145.1"/>
    <property type="molecule type" value="Genomic_DNA"/>
</dbReference>
<feature type="coiled-coil region" evidence="9">
    <location>
        <begin position="316"/>
        <end position="343"/>
    </location>
</feature>
<evidence type="ECO:0000256" key="4">
    <source>
        <dbReference type="ARBA" id="ARBA00022490"/>
    </source>
</evidence>
<dbReference type="AlphaFoldDB" id="A0A9D4J873"/>
<evidence type="ECO:0000256" key="6">
    <source>
        <dbReference type="ARBA" id="ARBA00022737"/>
    </source>
</evidence>
<keyword evidence="8" id="KW-0206">Cytoskeleton</keyword>
<keyword evidence="3" id="KW-0117">Actin capping</keyword>
<gene>
    <name evidence="10" type="ORF">DPMN_155816</name>
</gene>
<dbReference type="PANTHER" id="PTHR11915">
    <property type="entry name" value="SPECTRIN/FILAMIN RELATED CYTOSKELETAL PROTEIN"/>
    <property type="match status" value="1"/>
</dbReference>
<proteinExistence type="inferred from homology"/>
<dbReference type="CDD" id="cd00176">
    <property type="entry name" value="SPEC"/>
    <property type="match status" value="2"/>
</dbReference>
<reference evidence="10" key="1">
    <citation type="journal article" date="2019" name="bioRxiv">
        <title>The Genome of the Zebra Mussel, Dreissena polymorpha: A Resource for Invasive Species Research.</title>
        <authorList>
            <person name="McCartney M.A."/>
            <person name="Auch B."/>
            <person name="Kono T."/>
            <person name="Mallez S."/>
            <person name="Zhang Y."/>
            <person name="Obille A."/>
            <person name="Becker A."/>
            <person name="Abrahante J.E."/>
            <person name="Garbe J."/>
            <person name="Badalamenti J.P."/>
            <person name="Herman A."/>
            <person name="Mangelson H."/>
            <person name="Liachko I."/>
            <person name="Sullivan S."/>
            <person name="Sone E.D."/>
            <person name="Koren S."/>
            <person name="Silverstein K.A.T."/>
            <person name="Beckman K.B."/>
            <person name="Gohl D.M."/>
        </authorList>
    </citation>
    <scope>NUCLEOTIDE SEQUENCE</scope>
    <source>
        <strain evidence="10">Duluth1</strain>
        <tissue evidence="10">Whole animal</tissue>
    </source>
</reference>
<name>A0A9D4J873_DREPO</name>
<dbReference type="GO" id="GO:0005856">
    <property type="term" value="C:cytoskeleton"/>
    <property type="evidence" value="ECO:0007669"/>
    <property type="project" value="UniProtKB-SubCell"/>
</dbReference>
<comment type="caution">
    <text evidence="10">The sequence shown here is derived from an EMBL/GenBank/DDBJ whole genome shotgun (WGS) entry which is preliminary data.</text>
</comment>
<evidence type="ECO:0000256" key="8">
    <source>
        <dbReference type="ARBA" id="ARBA00023212"/>
    </source>
</evidence>
<dbReference type="Gene3D" id="1.20.58.60">
    <property type="match status" value="8"/>
</dbReference>
<keyword evidence="11" id="KW-1185">Reference proteome</keyword>
<evidence type="ECO:0000256" key="3">
    <source>
        <dbReference type="ARBA" id="ARBA00022467"/>
    </source>
</evidence>
<dbReference type="SMART" id="SM00150">
    <property type="entry name" value="SPEC"/>
    <property type="match status" value="5"/>
</dbReference>
<keyword evidence="9" id="KW-0175">Coiled coil</keyword>
<dbReference type="InterPro" id="IPR018159">
    <property type="entry name" value="Spectrin/alpha-actinin"/>
</dbReference>
<dbReference type="GO" id="GO:0051693">
    <property type="term" value="P:actin filament capping"/>
    <property type="evidence" value="ECO:0007669"/>
    <property type="project" value="UniProtKB-KW"/>
</dbReference>